<evidence type="ECO:0000256" key="1">
    <source>
        <dbReference type="SAM" id="MobiDB-lite"/>
    </source>
</evidence>
<dbReference type="EMBL" id="CP000268">
    <property type="protein sequence ID" value="ABD72019.1"/>
    <property type="molecule type" value="Genomic_DNA"/>
</dbReference>
<keyword evidence="3" id="KW-1185">Reference proteome</keyword>
<evidence type="ECO:0000313" key="2">
    <source>
        <dbReference type="EMBL" id="ABD72019.1"/>
    </source>
</evidence>
<feature type="compositionally biased region" description="Basic and acidic residues" evidence="1">
    <location>
        <begin position="180"/>
        <end position="194"/>
    </location>
</feature>
<gene>
    <name evidence="2" type="ordered locus">Rfer_4333</name>
</gene>
<feature type="region of interest" description="Disordered" evidence="1">
    <location>
        <begin position="173"/>
        <end position="194"/>
    </location>
</feature>
<proteinExistence type="predicted"/>
<organism evidence="2 3">
    <name type="scientific">Albidiferax ferrireducens (strain ATCC BAA-621 / DSM 15236 / T118)</name>
    <name type="common">Rhodoferax ferrireducens</name>
    <dbReference type="NCBI Taxonomy" id="338969"/>
    <lineage>
        <taxon>Bacteria</taxon>
        <taxon>Pseudomonadati</taxon>
        <taxon>Pseudomonadota</taxon>
        <taxon>Betaproteobacteria</taxon>
        <taxon>Burkholderiales</taxon>
        <taxon>Comamonadaceae</taxon>
        <taxon>Rhodoferax</taxon>
    </lineage>
</organism>
<dbReference type="RefSeq" id="WP_011458720.1">
    <property type="nucleotide sequence ID" value="NC_007901.1"/>
</dbReference>
<accession>Q21QC6</accession>
<name>Q21QC6_ALBFT</name>
<dbReference type="Proteomes" id="UP000008332">
    <property type="component" value="Plasmid unnamed1"/>
</dbReference>
<evidence type="ECO:0000313" key="3">
    <source>
        <dbReference type="Proteomes" id="UP000008332"/>
    </source>
</evidence>
<keyword evidence="2" id="KW-0614">Plasmid</keyword>
<protein>
    <submittedName>
        <fullName evidence="2">Uncharacterized protein</fullName>
    </submittedName>
</protein>
<reference evidence="3" key="1">
    <citation type="submission" date="2006-02" db="EMBL/GenBank/DDBJ databases">
        <title>Complete sequence of plasmid 1 of Rhodoferax ferrireducens DSM 15236.</title>
        <authorList>
            <person name="Copeland A."/>
            <person name="Lucas S."/>
            <person name="Lapidus A."/>
            <person name="Barry K."/>
            <person name="Detter J.C."/>
            <person name="Glavina del Rio T."/>
            <person name="Hammon N."/>
            <person name="Israni S."/>
            <person name="Pitluck S."/>
            <person name="Brettin T."/>
            <person name="Bruce D."/>
            <person name="Han C."/>
            <person name="Tapia R."/>
            <person name="Gilna P."/>
            <person name="Kiss H."/>
            <person name="Schmutz J."/>
            <person name="Larimer F."/>
            <person name="Land M."/>
            <person name="Kyrpides N."/>
            <person name="Ivanova N."/>
            <person name="Richardson P."/>
        </authorList>
    </citation>
    <scope>NUCLEOTIDE SEQUENCE [LARGE SCALE GENOMIC DNA]</scope>
    <source>
        <strain evidence="3">ATCC BAA-621 / DSM 15236 / T118</strain>
        <plasmid evidence="3">Plasmid pDSM15236</plasmid>
    </source>
</reference>
<sequence length="312" mass="34074">MKTRELLAVNLFGSKDTPLAQFFKLSIMAAMAARVMEGDMPLQLQHGGTAQIAFYPCETLLFLVCPALERVPRLIVNITPHSAVTNQPAEICIEVELVDVYAPLIIKVIFPDQIFGMERLLAGSDKTLYRGFYFNTTPGAPYSNLFSVLNSVSLGFSVGLTAHLQEEKELFKTQSTAKQADADAATRSDPPKYEADQADQMVPCALCKWPEATHAVPFCPECLRHVAPMTRQDEIQAQLATQGLHMERSLSALDGEGHAIMDISTGEMVEEPAAAVIALAEEWSVLEGMDVDDPSLLSAPAAVAWARIKSKH</sequence>
<dbReference type="HOGENOM" id="CLU_891032_0_0_4"/>
<dbReference type="AlphaFoldDB" id="Q21QC6"/>
<dbReference type="KEGG" id="rfr:Rfer_4333"/>
<geneLocation type="plasmid" evidence="3">
    <name>pDSM15236</name>
</geneLocation>